<evidence type="ECO:0000313" key="2">
    <source>
        <dbReference type="EMBL" id="MBL6236728.1"/>
    </source>
</evidence>
<dbReference type="AlphaFoldDB" id="A0ABD4PL02"/>
<feature type="signal peptide" evidence="1">
    <location>
        <begin position="1"/>
        <end position="21"/>
    </location>
</feature>
<organism evidence="2 3">
    <name type="scientific">Escherichia coli</name>
    <dbReference type="NCBI Taxonomy" id="562"/>
    <lineage>
        <taxon>Bacteria</taxon>
        <taxon>Pseudomonadati</taxon>
        <taxon>Pseudomonadota</taxon>
        <taxon>Gammaproteobacteria</taxon>
        <taxon>Enterobacterales</taxon>
        <taxon>Enterobacteriaceae</taxon>
        <taxon>Escherichia</taxon>
    </lineage>
</organism>
<protein>
    <recommendedName>
        <fullName evidence="4">Lipoprotein</fullName>
    </recommendedName>
</protein>
<dbReference type="Proteomes" id="UP000615017">
    <property type="component" value="Unassembled WGS sequence"/>
</dbReference>
<reference evidence="2 3" key="1">
    <citation type="submission" date="2021-01" db="EMBL/GenBank/DDBJ databases">
        <title>Genomes of Escherichia coli STEC strains from raw meat-based diets for companion animals.</title>
        <authorList>
            <person name="Stevens M.J.A."/>
            <person name="Stephan R."/>
        </authorList>
    </citation>
    <scope>NUCLEOTIDE SEQUENCE [LARGE SCALE GENOMIC DNA]</scope>
    <source>
        <strain evidence="2 3">LSC1-58</strain>
    </source>
</reference>
<evidence type="ECO:0000256" key="1">
    <source>
        <dbReference type="SAM" id="SignalP"/>
    </source>
</evidence>
<accession>A0ABD4PL02</accession>
<dbReference type="RefSeq" id="WP_001562934.1">
    <property type="nucleotide sequence ID" value="NZ_BFXJ01000057.1"/>
</dbReference>
<evidence type="ECO:0000313" key="3">
    <source>
        <dbReference type="Proteomes" id="UP000615017"/>
    </source>
</evidence>
<evidence type="ECO:0008006" key="4">
    <source>
        <dbReference type="Google" id="ProtNLM"/>
    </source>
</evidence>
<dbReference type="EMBL" id="JAETYZ010000040">
    <property type="protein sequence ID" value="MBL6236728.1"/>
    <property type="molecule type" value="Genomic_DNA"/>
</dbReference>
<gene>
    <name evidence="2" type="ORF">JNA65_22965</name>
</gene>
<name>A0ABD4PL02_ECOLX</name>
<keyword evidence="1" id="KW-0732">Signal</keyword>
<feature type="chain" id="PRO_5044823637" description="Lipoprotein" evidence="1">
    <location>
        <begin position="22"/>
        <end position="132"/>
    </location>
</feature>
<comment type="caution">
    <text evidence="2">The sequence shown here is derived from an EMBL/GenBank/DDBJ whole genome shotgun (WGS) entry which is preliminary data.</text>
</comment>
<proteinExistence type="predicted"/>
<dbReference type="PROSITE" id="PS51257">
    <property type="entry name" value="PROKAR_LIPOPROTEIN"/>
    <property type="match status" value="1"/>
</dbReference>
<sequence>MKIILKLCFLMLLLSGCNDKAKDFIGGWTQESNEEYPVYITINYDSGIYHVDVKKLDTYLVEKKKADAFDDFMWGKKSKNESENLTFDDCYKVFNFEAKAISSSVLEGKGISVRMDGDRLIFDGKRFVRKKS</sequence>